<proteinExistence type="inferred from homology"/>
<feature type="transmembrane region" description="Helical" evidence="6">
    <location>
        <begin position="144"/>
        <end position="162"/>
    </location>
</feature>
<evidence type="ECO:0000256" key="6">
    <source>
        <dbReference type="RuleBase" id="RU004379"/>
    </source>
</evidence>
<dbReference type="InterPro" id="IPR006214">
    <property type="entry name" value="Bax_inhibitor_1-related"/>
</dbReference>
<dbReference type="AlphaFoldDB" id="A0A6J4SN86"/>
<keyword evidence="4 6" id="KW-1133">Transmembrane helix</keyword>
<dbReference type="GO" id="GO:0005886">
    <property type="term" value="C:plasma membrane"/>
    <property type="evidence" value="ECO:0007669"/>
    <property type="project" value="TreeGrafter"/>
</dbReference>
<evidence type="ECO:0000256" key="1">
    <source>
        <dbReference type="ARBA" id="ARBA00004141"/>
    </source>
</evidence>
<comment type="subcellular location">
    <subcellularLocation>
        <location evidence="1">Membrane</location>
        <topology evidence="1">Multi-pass membrane protein</topology>
    </subcellularLocation>
</comment>
<evidence type="ECO:0000256" key="2">
    <source>
        <dbReference type="ARBA" id="ARBA00010350"/>
    </source>
</evidence>
<feature type="transmembrane region" description="Helical" evidence="6">
    <location>
        <begin position="197"/>
        <end position="219"/>
    </location>
</feature>
<feature type="transmembrane region" description="Helical" evidence="6">
    <location>
        <begin position="53"/>
        <end position="73"/>
    </location>
</feature>
<reference evidence="7" key="1">
    <citation type="submission" date="2020-02" db="EMBL/GenBank/DDBJ databases">
        <authorList>
            <person name="Meier V. D."/>
        </authorList>
    </citation>
    <scope>NUCLEOTIDE SEQUENCE</scope>
    <source>
        <strain evidence="7">AVDCRST_MAG45</strain>
    </source>
</reference>
<feature type="transmembrane region" description="Helical" evidence="6">
    <location>
        <begin position="25"/>
        <end position="47"/>
    </location>
</feature>
<dbReference type="EMBL" id="CADCVU010000099">
    <property type="protein sequence ID" value="CAA9498953.1"/>
    <property type="molecule type" value="Genomic_DNA"/>
</dbReference>
<evidence type="ECO:0000313" key="7">
    <source>
        <dbReference type="EMBL" id="CAA9498953.1"/>
    </source>
</evidence>
<evidence type="ECO:0000256" key="4">
    <source>
        <dbReference type="ARBA" id="ARBA00022989"/>
    </source>
</evidence>
<name>A0A6J4SN86_9ACTN</name>
<keyword evidence="3 6" id="KW-0812">Transmembrane</keyword>
<dbReference type="PANTHER" id="PTHR23291">
    <property type="entry name" value="BAX INHIBITOR-RELATED"/>
    <property type="match status" value="1"/>
</dbReference>
<feature type="transmembrane region" description="Helical" evidence="6">
    <location>
        <begin position="85"/>
        <end position="105"/>
    </location>
</feature>
<evidence type="ECO:0000256" key="5">
    <source>
        <dbReference type="ARBA" id="ARBA00023136"/>
    </source>
</evidence>
<feature type="transmembrane region" description="Helical" evidence="6">
    <location>
        <begin position="168"/>
        <end position="185"/>
    </location>
</feature>
<comment type="similarity">
    <text evidence="2 6">Belongs to the BI1 family.</text>
</comment>
<dbReference type="Pfam" id="PF01027">
    <property type="entry name" value="Bax1-I"/>
    <property type="match status" value="1"/>
</dbReference>
<keyword evidence="5 6" id="KW-0472">Membrane</keyword>
<feature type="transmembrane region" description="Helical" evidence="6">
    <location>
        <begin position="111"/>
        <end position="132"/>
    </location>
</feature>
<evidence type="ECO:0000256" key="3">
    <source>
        <dbReference type="ARBA" id="ARBA00022692"/>
    </source>
</evidence>
<gene>
    <name evidence="7" type="ORF">AVDCRST_MAG45-1170</name>
</gene>
<organism evidence="7">
    <name type="scientific">uncultured Solirubrobacterales bacterium</name>
    <dbReference type="NCBI Taxonomy" id="768556"/>
    <lineage>
        <taxon>Bacteria</taxon>
        <taxon>Bacillati</taxon>
        <taxon>Actinomycetota</taxon>
        <taxon>Thermoleophilia</taxon>
        <taxon>Solirubrobacterales</taxon>
        <taxon>environmental samples</taxon>
    </lineage>
</organism>
<protein>
    <submittedName>
        <fullName evidence="7">Uncharacterized protein</fullName>
    </submittedName>
</protein>
<dbReference type="PANTHER" id="PTHR23291:SF50">
    <property type="entry name" value="PROTEIN LIFEGUARD 4"/>
    <property type="match status" value="1"/>
</dbReference>
<accession>A0A6J4SN86</accession>
<sequence length="222" mass="23077">MPPFTQPRSGLGYAGGRSEVSTTTIFGRVMFLVGVAIGFLALGTVVGKDLSQGTALICSFGGLGMLLVASFGGDRFRVGTFAIGWLYALALLIGLGLGPAIAYFTANQPAVLTQAAGGTALTVVGMGALGFTLSKDLARWMRPLSILVLIAVGISIVMLVVGAGGSPILSLVIYAVSALLILVNFNYLRKRASENDVVWLATGIFVSIVNIFISLLNLFSSR</sequence>